<accession>A0AAV1UMR8</accession>
<proteinExistence type="predicted"/>
<organism evidence="2 3">
    <name type="scientific">Peronospora matthiolae</name>
    <dbReference type="NCBI Taxonomy" id="2874970"/>
    <lineage>
        <taxon>Eukaryota</taxon>
        <taxon>Sar</taxon>
        <taxon>Stramenopiles</taxon>
        <taxon>Oomycota</taxon>
        <taxon>Peronosporomycetes</taxon>
        <taxon>Peronosporales</taxon>
        <taxon>Peronosporaceae</taxon>
        <taxon>Peronospora</taxon>
    </lineage>
</organism>
<dbReference type="EMBL" id="CAKLBY020000217">
    <property type="protein sequence ID" value="CAK7934680.1"/>
    <property type="molecule type" value="Genomic_DNA"/>
</dbReference>
<feature type="region of interest" description="Disordered" evidence="1">
    <location>
        <begin position="42"/>
        <end position="70"/>
    </location>
</feature>
<name>A0AAV1UMR8_9STRA</name>
<feature type="compositionally biased region" description="Basic residues" evidence="1">
    <location>
        <begin position="57"/>
        <end position="66"/>
    </location>
</feature>
<evidence type="ECO:0000313" key="2">
    <source>
        <dbReference type="EMBL" id="CAK7934680.1"/>
    </source>
</evidence>
<protein>
    <submittedName>
        <fullName evidence="2">Uncharacterized protein</fullName>
    </submittedName>
</protein>
<gene>
    <name evidence="2" type="ORF">PM001_LOCUS19830</name>
</gene>
<dbReference type="Proteomes" id="UP001162060">
    <property type="component" value="Unassembled WGS sequence"/>
</dbReference>
<evidence type="ECO:0000313" key="3">
    <source>
        <dbReference type="Proteomes" id="UP001162060"/>
    </source>
</evidence>
<reference evidence="2" key="1">
    <citation type="submission" date="2024-01" db="EMBL/GenBank/DDBJ databases">
        <authorList>
            <person name="Webb A."/>
        </authorList>
    </citation>
    <scope>NUCLEOTIDE SEQUENCE</scope>
    <source>
        <strain evidence="2">Pm1</strain>
    </source>
</reference>
<evidence type="ECO:0000256" key="1">
    <source>
        <dbReference type="SAM" id="MobiDB-lite"/>
    </source>
</evidence>
<comment type="caution">
    <text evidence="2">The sequence shown here is derived from an EMBL/GenBank/DDBJ whole genome shotgun (WGS) entry which is preliminary data.</text>
</comment>
<sequence>MLHTVKAVDDDKPPFIDENERTMDPYVNDVVNTELLRLADCTSSSSERDVPVSSSGSRRKRKRNAKKGTPIFETTLSSTDNEDDIVVTNYVFARHVYWLAVSTDLRGSAREERGWPPPWGLHQRQLA</sequence>
<dbReference type="AlphaFoldDB" id="A0AAV1UMR8"/>
<feature type="region of interest" description="Disordered" evidence="1">
    <location>
        <begin position="1"/>
        <end position="20"/>
    </location>
</feature>